<dbReference type="Gene3D" id="3.40.50.2300">
    <property type="match status" value="1"/>
</dbReference>
<dbReference type="InterPro" id="IPR001932">
    <property type="entry name" value="PPM-type_phosphatase-like_dom"/>
</dbReference>
<evidence type="ECO:0000256" key="2">
    <source>
        <dbReference type="PROSITE-ProRule" id="PRU00169"/>
    </source>
</evidence>
<dbReference type="InterPro" id="IPR011006">
    <property type="entry name" value="CheY-like_superfamily"/>
</dbReference>
<gene>
    <name evidence="4" type="ORF">SAMN02745724_02720</name>
</gene>
<evidence type="ECO:0000313" key="5">
    <source>
        <dbReference type="Proteomes" id="UP000198862"/>
    </source>
</evidence>
<dbReference type="SMART" id="SM00448">
    <property type="entry name" value="REC"/>
    <property type="match status" value="1"/>
</dbReference>
<evidence type="ECO:0000313" key="4">
    <source>
        <dbReference type="EMBL" id="SFC85581.1"/>
    </source>
</evidence>
<dbReference type="Proteomes" id="UP000198862">
    <property type="component" value="Unassembled WGS sequence"/>
</dbReference>
<evidence type="ECO:0000256" key="1">
    <source>
        <dbReference type="ARBA" id="ARBA00022801"/>
    </source>
</evidence>
<keyword evidence="5" id="KW-1185">Reference proteome</keyword>
<dbReference type="SMART" id="SM00331">
    <property type="entry name" value="PP2C_SIG"/>
    <property type="match status" value="1"/>
</dbReference>
<feature type="domain" description="Response regulatory" evidence="3">
    <location>
        <begin position="2"/>
        <end position="118"/>
    </location>
</feature>
<dbReference type="RefSeq" id="WP_091984786.1">
    <property type="nucleotide sequence ID" value="NZ_FOLO01000020.1"/>
</dbReference>
<proteinExistence type="predicted"/>
<keyword evidence="4" id="KW-0418">Kinase</keyword>
<dbReference type="EMBL" id="FOLO01000020">
    <property type="protein sequence ID" value="SFC85581.1"/>
    <property type="molecule type" value="Genomic_DNA"/>
</dbReference>
<protein>
    <submittedName>
        <fullName evidence="4">Histidine kinase-like ATPase domain-containing protein</fullName>
    </submittedName>
</protein>
<keyword evidence="2" id="KW-0597">Phosphoprotein</keyword>
<keyword evidence="1" id="KW-0378">Hydrolase</keyword>
<dbReference type="GO" id="GO:0016301">
    <property type="term" value="F:kinase activity"/>
    <property type="evidence" value="ECO:0007669"/>
    <property type="project" value="UniProtKB-KW"/>
</dbReference>
<dbReference type="PANTHER" id="PTHR43156">
    <property type="entry name" value="STAGE II SPORULATION PROTEIN E-RELATED"/>
    <property type="match status" value="1"/>
</dbReference>
<dbReference type="GO" id="GO:0000160">
    <property type="term" value="P:phosphorelay signal transduction system"/>
    <property type="evidence" value="ECO:0007669"/>
    <property type="project" value="InterPro"/>
</dbReference>
<dbReference type="InterPro" id="IPR036457">
    <property type="entry name" value="PPM-type-like_dom_sf"/>
</dbReference>
<dbReference type="InterPro" id="IPR036890">
    <property type="entry name" value="HATPase_C_sf"/>
</dbReference>
<dbReference type="InterPro" id="IPR001789">
    <property type="entry name" value="Sig_transdc_resp-reg_receiver"/>
</dbReference>
<dbReference type="Pfam" id="PF00072">
    <property type="entry name" value="Response_reg"/>
    <property type="match status" value="1"/>
</dbReference>
<dbReference type="Pfam" id="PF07228">
    <property type="entry name" value="SpoIIE"/>
    <property type="match status" value="1"/>
</dbReference>
<evidence type="ECO:0000259" key="3">
    <source>
        <dbReference type="PROSITE" id="PS50110"/>
    </source>
</evidence>
<dbReference type="Gene3D" id="3.30.565.10">
    <property type="entry name" value="Histidine kinase-like ATPase, C-terminal domain"/>
    <property type="match status" value="1"/>
</dbReference>
<sequence length="554" mass="61765">MRILVVDDQELNCTLLKFMLEQESHQVFCVSNGKQAVEQLITIDPDIVLLDVLMPIMDGFEAAPLIKKQVHDVYLPIIFITALDDKASLIRCLEVGGDDFISKPFDKIILSAKIKAHSRTRELSQNSFEQNKLLERYQNEVQREHEIVEHIFNNALVEHLNVPDIIDYHLSPASMFNGDIFLVSPSPIGGLYILLGDFTGHGLAAAIGALPVSKIFYSMAHKGLTVGEIASELNTMLADLLPGHMFCAASILELNKTGRSVSAWLGGLPDGYLLDMQGKVKKSLESQHMALGILETYEFEDTIVHFEVENTDRILVFTDGIIEASDINDNFFGEERVLELMSCPEKSKINDVVNAVKEFSGDIAQQDDLSLALINCKETALPDEEPRSFSQIPMSFTVKLNHKQLKHNDPIVQFVDIICSIEGASEHRSNLFLLLSEAYNNALDHGILKLDSSIKDTEEGFYEYYDNRAQALATLESGELHFEASYLPETQNVIFSIEDSGSGFCTAHNHHADNKGHSYGRGLGLMEEIASSITYNDIGNKINIYYCLNERATA</sequence>
<dbReference type="GO" id="GO:0016791">
    <property type="term" value="F:phosphatase activity"/>
    <property type="evidence" value="ECO:0007669"/>
    <property type="project" value="TreeGrafter"/>
</dbReference>
<dbReference type="AlphaFoldDB" id="A0A1I1MJM4"/>
<feature type="modified residue" description="4-aspartylphosphate" evidence="2">
    <location>
        <position position="51"/>
    </location>
</feature>
<dbReference type="PROSITE" id="PS50110">
    <property type="entry name" value="RESPONSE_REGULATORY"/>
    <property type="match status" value="1"/>
</dbReference>
<dbReference type="InterPro" id="IPR052016">
    <property type="entry name" value="Bact_Sigma-Reg"/>
</dbReference>
<keyword evidence="4" id="KW-0808">Transferase</keyword>
<dbReference type="STRING" id="1123010.SAMN02745724_02720"/>
<reference evidence="4 5" key="1">
    <citation type="submission" date="2016-10" db="EMBL/GenBank/DDBJ databases">
        <authorList>
            <person name="de Groot N.N."/>
        </authorList>
    </citation>
    <scope>NUCLEOTIDE SEQUENCE [LARGE SCALE GENOMIC DNA]</scope>
    <source>
        <strain evidence="4 5">DSM 6059</strain>
    </source>
</reference>
<dbReference type="Gene3D" id="3.60.40.10">
    <property type="entry name" value="PPM-type phosphatase domain"/>
    <property type="match status" value="1"/>
</dbReference>
<dbReference type="OrthoDB" id="9811749at2"/>
<name>A0A1I1MJM4_9GAMM</name>
<accession>A0A1I1MJM4</accession>
<organism evidence="4 5">
    <name type="scientific">Pseudoalteromonas denitrificans DSM 6059</name>
    <dbReference type="NCBI Taxonomy" id="1123010"/>
    <lineage>
        <taxon>Bacteria</taxon>
        <taxon>Pseudomonadati</taxon>
        <taxon>Pseudomonadota</taxon>
        <taxon>Gammaproteobacteria</taxon>
        <taxon>Alteromonadales</taxon>
        <taxon>Pseudoalteromonadaceae</taxon>
        <taxon>Pseudoalteromonas</taxon>
    </lineage>
</organism>
<dbReference type="SUPFAM" id="SSF52172">
    <property type="entry name" value="CheY-like"/>
    <property type="match status" value="1"/>
</dbReference>
<dbReference type="PANTHER" id="PTHR43156:SF2">
    <property type="entry name" value="STAGE II SPORULATION PROTEIN E"/>
    <property type="match status" value="1"/>
</dbReference>